<gene>
    <name evidence="3" type="ORF">TBC1_11161</name>
</gene>
<evidence type="ECO:0000313" key="3">
    <source>
        <dbReference type="EMBL" id="GAP42033.1"/>
    </source>
</evidence>
<dbReference type="PANTHER" id="PTHR34512:SF30">
    <property type="entry name" value="OUTER MEMBRANE PROTEIN ASSEMBLY FACTOR BAMB"/>
    <property type="match status" value="1"/>
</dbReference>
<evidence type="ECO:0000259" key="2">
    <source>
        <dbReference type="Pfam" id="PF13360"/>
    </source>
</evidence>
<keyword evidence="4" id="KW-1185">Reference proteome</keyword>
<dbReference type="STRING" id="1678841.TBC1_11161"/>
<feature type="signal peptide" evidence="1">
    <location>
        <begin position="1"/>
        <end position="18"/>
    </location>
</feature>
<feature type="chain" id="PRO_5006633308" evidence="1">
    <location>
        <begin position="19"/>
        <end position="394"/>
    </location>
</feature>
<reference evidence="3" key="1">
    <citation type="journal article" date="2015" name="Genome Announc.">
        <title>Draft Genome Sequence of Bacteroidales Strain TBC1, a Novel Isolate from a Methanogenic Wastewater Treatment System.</title>
        <authorList>
            <person name="Tourlousse D.M."/>
            <person name="Matsuura N."/>
            <person name="Sun L."/>
            <person name="Toyonaga M."/>
            <person name="Kuroda K."/>
            <person name="Ohashi A."/>
            <person name="Cruz R."/>
            <person name="Yamaguchi T."/>
            <person name="Sekiguchi Y."/>
        </authorList>
    </citation>
    <scope>NUCLEOTIDE SEQUENCE [LARGE SCALE GENOMIC DNA]</scope>
    <source>
        <strain evidence="3">TBC1</strain>
    </source>
</reference>
<dbReference type="InterPro" id="IPR011047">
    <property type="entry name" value="Quinoprotein_ADH-like_sf"/>
</dbReference>
<organism evidence="3">
    <name type="scientific">Lentimicrobium saccharophilum</name>
    <dbReference type="NCBI Taxonomy" id="1678841"/>
    <lineage>
        <taxon>Bacteria</taxon>
        <taxon>Pseudomonadati</taxon>
        <taxon>Bacteroidota</taxon>
        <taxon>Bacteroidia</taxon>
        <taxon>Bacteroidales</taxon>
        <taxon>Lentimicrobiaceae</taxon>
        <taxon>Lentimicrobium</taxon>
    </lineage>
</organism>
<dbReference type="PATRIC" id="fig|1678841.3.peg.193"/>
<dbReference type="InterPro" id="IPR015943">
    <property type="entry name" value="WD40/YVTN_repeat-like_dom_sf"/>
</dbReference>
<name>A0A0S7BWY3_9BACT</name>
<dbReference type="RefSeq" id="WP_062037105.1">
    <property type="nucleotide sequence ID" value="NZ_DF968182.1"/>
</dbReference>
<dbReference type="OrthoDB" id="1776264at2"/>
<proteinExistence type="predicted"/>
<sequence length="394" mass="43267">MKKIILFTLLITLSVTSAAGQTAQKWHFKTGGRIYSSPLIAGDLILFGSGDSCFYALNKSVGNEVWRFKTGGAVHCDAAICNSAVLFASADGYLYSLDVNTGRLNWKSATGKEKMLDLWDYYLSSPVVSGGLVFRGSSDSCLYALEAGTGKLKWKFRAGGMIHASPVIEKGAVMFGDFAGNFYALNATDGSLLWQFKTVGDLYFPNGEVQKGGTIGGETVYFGSRDFNVYALNTKTGRGKWNMKERGSWVVATPVMYGEHIYFGTSDTHSFYCLRKSDGEVIWKIRLPMRVYGSALVYNDVVYFGCFDGKLRGVDPLTGTPVSEFLTQGCKDNYQKVFNDDGSFRSNFELYGRDYMESERIIHTLGAILSTPVADAGVLYFGSSDGNLYAVEAR</sequence>
<protein>
    <submittedName>
        <fullName evidence="3">Outer membrane protein assembly factor BamB</fullName>
    </submittedName>
</protein>
<evidence type="ECO:0000256" key="1">
    <source>
        <dbReference type="SAM" id="SignalP"/>
    </source>
</evidence>
<dbReference type="InterPro" id="IPR002372">
    <property type="entry name" value="PQQ_rpt_dom"/>
</dbReference>
<dbReference type="EMBL" id="DF968182">
    <property type="protein sequence ID" value="GAP42033.1"/>
    <property type="molecule type" value="Genomic_DNA"/>
</dbReference>
<feature type="domain" description="Pyrrolo-quinoline quinone repeat" evidence="2">
    <location>
        <begin position="91"/>
        <end position="242"/>
    </location>
</feature>
<dbReference type="Pfam" id="PF13360">
    <property type="entry name" value="PQQ_2"/>
    <property type="match status" value="1"/>
</dbReference>
<keyword evidence="1" id="KW-0732">Signal</keyword>
<evidence type="ECO:0000313" key="4">
    <source>
        <dbReference type="Proteomes" id="UP000053091"/>
    </source>
</evidence>
<dbReference type="Proteomes" id="UP000053091">
    <property type="component" value="Unassembled WGS sequence"/>
</dbReference>
<dbReference type="InterPro" id="IPR018391">
    <property type="entry name" value="PQQ_b-propeller_rpt"/>
</dbReference>
<dbReference type="AlphaFoldDB" id="A0A0S7BWY3"/>
<dbReference type="SUPFAM" id="SSF50998">
    <property type="entry name" value="Quinoprotein alcohol dehydrogenase-like"/>
    <property type="match status" value="1"/>
</dbReference>
<dbReference type="SMART" id="SM00564">
    <property type="entry name" value="PQQ"/>
    <property type="match status" value="8"/>
</dbReference>
<accession>A0A0S7BWY3</accession>
<dbReference type="PANTHER" id="PTHR34512">
    <property type="entry name" value="CELL SURFACE PROTEIN"/>
    <property type="match status" value="1"/>
</dbReference>
<dbReference type="Gene3D" id="2.130.10.10">
    <property type="entry name" value="YVTN repeat-like/Quinoprotein amine dehydrogenase"/>
    <property type="match status" value="3"/>
</dbReference>